<dbReference type="CDD" id="cd06225">
    <property type="entry name" value="HAMP"/>
    <property type="match status" value="1"/>
</dbReference>
<evidence type="ECO:0000256" key="5">
    <source>
        <dbReference type="PROSITE-ProRule" id="PRU00284"/>
    </source>
</evidence>
<keyword evidence="11" id="KW-1185">Reference proteome</keyword>
<sequence length="537" mass="55695">MTTQALRTSGVQHRALRVVADRPVGVKLIALAGVSLLALLTCIGVSARTSATASANATKLTHLNAASAEVLQLDRLASELKNNGLQAIARTKPSDQLPLLQQQVDESTKLLQQLQSQHLPKAQEKSLDNLNAVYSDYVKTITTFITNAGADPATARLGWEQIGVDNYLVSAVLRNERTEFAKVIAGANASAASERANATHLLYGVAGICALIVVLLSFIVVSSIKKPLQRVVKALDAMAKGDLTVSADVTSKDEVGQMATALDKALHGVREVVRSVTASATAVAAAAEEMSSNSVSMTGSVEDSSRQAELVAQSAQQVSVNVQTVATGAEEMGLSISEIAHNANEAARVAGRAVTIAESTTAQVGKLGESSTEIAEVVKVITSIAEQTNLLALNATIEAARAGESGKGFAVVANEVKELAQETARATEDISKRVLAIQADTEGAVSAISEISSVISQINDFQTTIATAVEEQTATTNEMNRSVAAAAEGAGGIAGTIAQLAESSRVTSVGVSQSKDAVAELSLMAHELQALVAHFRA</sequence>
<gene>
    <name evidence="10" type="ORF">EV189_1843</name>
</gene>
<evidence type="ECO:0000259" key="8">
    <source>
        <dbReference type="PROSITE" id="PS50111"/>
    </source>
</evidence>
<keyword evidence="7" id="KW-0472">Membrane</keyword>
<dbReference type="PANTHER" id="PTHR32089:SF112">
    <property type="entry name" value="LYSOZYME-LIKE PROTEIN-RELATED"/>
    <property type="match status" value="1"/>
</dbReference>
<dbReference type="Pfam" id="PF00672">
    <property type="entry name" value="HAMP"/>
    <property type="match status" value="1"/>
</dbReference>
<dbReference type="EMBL" id="SGXD01000002">
    <property type="protein sequence ID" value="RZS90060.1"/>
    <property type="molecule type" value="Genomic_DNA"/>
</dbReference>
<dbReference type="SMART" id="SM00283">
    <property type="entry name" value="MA"/>
    <property type="match status" value="1"/>
</dbReference>
<organism evidence="10 11">
    <name type="scientific">Motilibacter rhizosphaerae</name>
    <dbReference type="NCBI Taxonomy" id="598652"/>
    <lineage>
        <taxon>Bacteria</taxon>
        <taxon>Bacillati</taxon>
        <taxon>Actinomycetota</taxon>
        <taxon>Actinomycetes</taxon>
        <taxon>Motilibacterales</taxon>
        <taxon>Motilibacteraceae</taxon>
        <taxon>Motilibacter</taxon>
    </lineage>
</organism>
<accession>A0A4Q7NT53</accession>
<keyword evidence="2 7" id="KW-1133">Transmembrane helix</keyword>
<evidence type="ECO:0000259" key="9">
    <source>
        <dbReference type="PROSITE" id="PS50885"/>
    </source>
</evidence>
<dbReference type="PANTHER" id="PTHR32089">
    <property type="entry name" value="METHYL-ACCEPTING CHEMOTAXIS PROTEIN MCPB"/>
    <property type="match status" value="1"/>
</dbReference>
<keyword evidence="3 5" id="KW-0807">Transducer</keyword>
<feature type="domain" description="Methyl-accepting transducer" evidence="8">
    <location>
        <begin position="279"/>
        <end position="522"/>
    </location>
</feature>
<dbReference type="SUPFAM" id="SSF58104">
    <property type="entry name" value="Methyl-accepting chemotaxis protein (MCP) signaling domain"/>
    <property type="match status" value="1"/>
</dbReference>
<dbReference type="InterPro" id="IPR004090">
    <property type="entry name" value="Chemotax_Me-accpt_rcpt"/>
</dbReference>
<dbReference type="AlphaFoldDB" id="A0A4Q7NT53"/>
<keyword evidence="6" id="KW-0175">Coiled coil</keyword>
<dbReference type="InterPro" id="IPR003660">
    <property type="entry name" value="HAMP_dom"/>
</dbReference>
<feature type="transmembrane region" description="Helical" evidence="7">
    <location>
        <begin position="201"/>
        <end position="221"/>
    </location>
</feature>
<dbReference type="InterPro" id="IPR004089">
    <property type="entry name" value="MCPsignal_dom"/>
</dbReference>
<dbReference type="PROSITE" id="PS50111">
    <property type="entry name" value="CHEMOTAXIS_TRANSDUC_2"/>
    <property type="match status" value="1"/>
</dbReference>
<evidence type="ECO:0000256" key="3">
    <source>
        <dbReference type="ARBA" id="ARBA00023224"/>
    </source>
</evidence>
<dbReference type="PROSITE" id="PS50885">
    <property type="entry name" value="HAMP"/>
    <property type="match status" value="1"/>
</dbReference>
<evidence type="ECO:0000256" key="4">
    <source>
        <dbReference type="ARBA" id="ARBA00029447"/>
    </source>
</evidence>
<comment type="caution">
    <text evidence="10">The sequence shown here is derived from an EMBL/GenBank/DDBJ whole genome shotgun (WGS) entry which is preliminary data.</text>
</comment>
<dbReference type="PRINTS" id="PR00260">
    <property type="entry name" value="CHEMTRNSDUCR"/>
</dbReference>
<dbReference type="Gene3D" id="1.10.287.950">
    <property type="entry name" value="Methyl-accepting chemotaxis protein"/>
    <property type="match status" value="1"/>
</dbReference>
<evidence type="ECO:0000313" key="11">
    <source>
        <dbReference type="Proteomes" id="UP000293638"/>
    </source>
</evidence>
<proteinExistence type="inferred from homology"/>
<dbReference type="GO" id="GO:0004888">
    <property type="term" value="F:transmembrane signaling receptor activity"/>
    <property type="evidence" value="ECO:0007669"/>
    <property type="project" value="InterPro"/>
</dbReference>
<dbReference type="OrthoDB" id="1115140at2"/>
<protein>
    <submittedName>
        <fullName evidence="10">Methyl-accepting chemotaxis protein</fullName>
    </submittedName>
</protein>
<dbReference type="RefSeq" id="WP_130492575.1">
    <property type="nucleotide sequence ID" value="NZ_SGXD01000002.1"/>
</dbReference>
<feature type="transmembrane region" description="Helical" evidence="7">
    <location>
        <begin position="24"/>
        <end position="47"/>
    </location>
</feature>
<dbReference type="Pfam" id="PF00015">
    <property type="entry name" value="MCPsignal"/>
    <property type="match status" value="1"/>
</dbReference>
<keyword evidence="1 7" id="KW-0812">Transmembrane</keyword>
<dbReference type="GO" id="GO:0007165">
    <property type="term" value="P:signal transduction"/>
    <property type="evidence" value="ECO:0007669"/>
    <property type="project" value="UniProtKB-KW"/>
</dbReference>
<evidence type="ECO:0000313" key="10">
    <source>
        <dbReference type="EMBL" id="RZS90060.1"/>
    </source>
</evidence>
<dbReference type="GO" id="GO:0016020">
    <property type="term" value="C:membrane"/>
    <property type="evidence" value="ECO:0007669"/>
    <property type="project" value="InterPro"/>
</dbReference>
<feature type="coiled-coil region" evidence="6">
    <location>
        <begin position="63"/>
        <end position="117"/>
    </location>
</feature>
<reference evidence="10 11" key="1">
    <citation type="submission" date="2019-02" db="EMBL/GenBank/DDBJ databases">
        <title>Genomic Encyclopedia of Type Strains, Phase IV (KMG-IV): sequencing the most valuable type-strain genomes for metagenomic binning, comparative biology and taxonomic classification.</title>
        <authorList>
            <person name="Goeker M."/>
        </authorList>
    </citation>
    <scope>NUCLEOTIDE SEQUENCE [LARGE SCALE GENOMIC DNA]</scope>
    <source>
        <strain evidence="10 11">DSM 45622</strain>
    </source>
</reference>
<dbReference type="Proteomes" id="UP000293638">
    <property type="component" value="Unassembled WGS sequence"/>
</dbReference>
<evidence type="ECO:0000256" key="1">
    <source>
        <dbReference type="ARBA" id="ARBA00022692"/>
    </source>
</evidence>
<feature type="domain" description="HAMP" evidence="9">
    <location>
        <begin position="222"/>
        <end position="274"/>
    </location>
</feature>
<evidence type="ECO:0000256" key="6">
    <source>
        <dbReference type="SAM" id="Coils"/>
    </source>
</evidence>
<dbReference type="SMART" id="SM00304">
    <property type="entry name" value="HAMP"/>
    <property type="match status" value="2"/>
</dbReference>
<evidence type="ECO:0000256" key="7">
    <source>
        <dbReference type="SAM" id="Phobius"/>
    </source>
</evidence>
<comment type="similarity">
    <text evidence="4">Belongs to the methyl-accepting chemotaxis (MCP) protein family.</text>
</comment>
<name>A0A4Q7NT53_9ACTN</name>
<dbReference type="GO" id="GO:0006935">
    <property type="term" value="P:chemotaxis"/>
    <property type="evidence" value="ECO:0007669"/>
    <property type="project" value="InterPro"/>
</dbReference>
<evidence type="ECO:0000256" key="2">
    <source>
        <dbReference type="ARBA" id="ARBA00022989"/>
    </source>
</evidence>